<feature type="signal peptide" evidence="2">
    <location>
        <begin position="1"/>
        <end position="18"/>
    </location>
</feature>
<sequence>MVNWSTLFLFVVIVAGKAKEETGPCPTNCQGEEYKCLEGKCYCADGFIQDYFQTECIKCPELGQKCFGTCCNSLSNTSLQCWHGICQPCSDANGNWSCRDSVDQALLITTTQLVMGIALVLGIIATFMLLLKLCTVSRLRLLGTSRRSDSDRLSVGSLHMYVEERLRDAPPRYSGTSQNNTTTASISPGAFTNECFIPDCSIPPPPYTEVIKNENNQNASVHM</sequence>
<keyword evidence="2" id="KW-0732">Signal</keyword>
<gene>
    <name evidence="3" type="ORF">DIATSA_LOCUS12496</name>
</gene>
<organism evidence="3 4">
    <name type="scientific">Diatraea saccharalis</name>
    <name type="common">sugarcane borer</name>
    <dbReference type="NCBI Taxonomy" id="40085"/>
    <lineage>
        <taxon>Eukaryota</taxon>
        <taxon>Metazoa</taxon>
        <taxon>Ecdysozoa</taxon>
        <taxon>Arthropoda</taxon>
        <taxon>Hexapoda</taxon>
        <taxon>Insecta</taxon>
        <taxon>Pterygota</taxon>
        <taxon>Neoptera</taxon>
        <taxon>Endopterygota</taxon>
        <taxon>Lepidoptera</taxon>
        <taxon>Glossata</taxon>
        <taxon>Ditrysia</taxon>
        <taxon>Pyraloidea</taxon>
        <taxon>Crambidae</taxon>
        <taxon>Crambinae</taxon>
        <taxon>Diatraea</taxon>
    </lineage>
</organism>
<dbReference type="AlphaFoldDB" id="A0A9N9WL33"/>
<keyword evidence="1" id="KW-1133">Transmembrane helix</keyword>
<keyword evidence="1" id="KW-0472">Membrane</keyword>
<evidence type="ECO:0000313" key="3">
    <source>
        <dbReference type="EMBL" id="CAG9795204.1"/>
    </source>
</evidence>
<accession>A0A9N9WL33</accession>
<dbReference type="EMBL" id="OU893338">
    <property type="protein sequence ID" value="CAG9795204.1"/>
    <property type="molecule type" value="Genomic_DNA"/>
</dbReference>
<reference evidence="3" key="2">
    <citation type="submission" date="2022-10" db="EMBL/GenBank/DDBJ databases">
        <authorList>
            <consortium name="ENA_rothamsted_submissions"/>
            <consortium name="culmorum"/>
            <person name="King R."/>
        </authorList>
    </citation>
    <scope>NUCLEOTIDE SEQUENCE</scope>
</reference>
<dbReference type="Proteomes" id="UP001153714">
    <property type="component" value="Chromosome 7"/>
</dbReference>
<keyword evidence="4" id="KW-1185">Reference proteome</keyword>
<protein>
    <submittedName>
        <fullName evidence="3">Uncharacterized protein</fullName>
    </submittedName>
</protein>
<evidence type="ECO:0000313" key="4">
    <source>
        <dbReference type="Proteomes" id="UP001153714"/>
    </source>
</evidence>
<dbReference type="OrthoDB" id="7428788at2759"/>
<evidence type="ECO:0000256" key="1">
    <source>
        <dbReference type="SAM" id="Phobius"/>
    </source>
</evidence>
<feature type="chain" id="PRO_5040389293" evidence="2">
    <location>
        <begin position="19"/>
        <end position="223"/>
    </location>
</feature>
<reference evidence="3" key="1">
    <citation type="submission" date="2021-12" db="EMBL/GenBank/DDBJ databases">
        <authorList>
            <person name="King R."/>
        </authorList>
    </citation>
    <scope>NUCLEOTIDE SEQUENCE</scope>
</reference>
<keyword evidence="1" id="KW-0812">Transmembrane</keyword>
<proteinExistence type="predicted"/>
<name>A0A9N9WL33_9NEOP</name>
<feature type="transmembrane region" description="Helical" evidence="1">
    <location>
        <begin position="113"/>
        <end position="131"/>
    </location>
</feature>
<evidence type="ECO:0000256" key="2">
    <source>
        <dbReference type="SAM" id="SignalP"/>
    </source>
</evidence>